<proteinExistence type="predicted"/>
<reference evidence="2 3" key="1">
    <citation type="submission" date="2020-04" db="EMBL/GenBank/DDBJ databases">
        <authorList>
            <person name="De Canck E."/>
        </authorList>
    </citation>
    <scope>NUCLEOTIDE SEQUENCE [LARGE SCALE GENOMIC DNA]</scope>
    <source>
        <strain evidence="2 3">LMG 26690</strain>
    </source>
</reference>
<keyword evidence="1" id="KW-0175">Coiled coil</keyword>
<feature type="coiled-coil region" evidence="1">
    <location>
        <begin position="140"/>
        <end position="167"/>
    </location>
</feature>
<evidence type="ECO:0000256" key="1">
    <source>
        <dbReference type="SAM" id="Coils"/>
    </source>
</evidence>
<name>A0A6S7AKY0_9BURK</name>
<dbReference type="EMBL" id="CADIJM010000018">
    <property type="protein sequence ID" value="CAB3732870.1"/>
    <property type="molecule type" value="Genomic_DNA"/>
</dbReference>
<protein>
    <submittedName>
        <fullName evidence="2">Uncharacterized protein</fullName>
    </submittedName>
</protein>
<dbReference type="SUPFAM" id="SSF52980">
    <property type="entry name" value="Restriction endonuclease-like"/>
    <property type="match status" value="1"/>
</dbReference>
<dbReference type="InterPro" id="IPR011335">
    <property type="entry name" value="Restrct_endonuc-II-like"/>
</dbReference>
<evidence type="ECO:0000313" key="2">
    <source>
        <dbReference type="EMBL" id="CAB3732870.1"/>
    </source>
</evidence>
<gene>
    <name evidence="2" type="ORF">LMG26690_04971</name>
</gene>
<dbReference type="Proteomes" id="UP000494214">
    <property type="component" value="Unassembled WGS sequence"/>
</dbReference>
<keyword evidence="3" id="KW-1185">Reference proteome</keyword>
<dbReference type="AlphaFoldDB" id="A0A6S7AKY0"/>
<sequence length="585" mass="64492">MLMVKGTEDVLSLADSARAALGGPSAKILHTLRIWNDVDKLLISNPAPTYQTPTDRISAARHASFTCLPSVSAVVQLDATATSIAINSCVNKLVFELQSKLRQWARRPTIEKLLGYNETLLRERGRWRASARAVRALYGLDEGTRTAQEAEQERAQMQLTLRALIEAATCECSDTSDKAPDDLQVDELVGLMVNLIDLGRNSDVMHFGLARSGMKLHPNGSYSLGAEILAELAEPFMAHSFGERFSEAAAEYEKLVRIDAPVEATPDDFVLDTPKFLFAWEEEYGMTFEAFRHIAGALQDIAVKKNLVVVDCTSHALFEASAASGASLADVHAFLHAFGLPRRLAWPASPPASAHRDVMPWRFERRLSISLRPLVLDDPAGTTFTYGLGTTRESLAYVLESIQRASFDKDVFHSKAMRSWLGGRVDELGRKFSESVASRLRLLGWEAETEVKLTRIGAPKNPDLGDVDVLAWRSDGRVLAIECKRLKASRSISEIAQNCNRFKGNVGDLLHKHLRRKGWLQTSPAKLANFCKISEAELDVDYPLVVNQAVPFKYLSSLPIPPSDVVVVDALELYLSAASDASFPT</sequence>
<organism evidence="2 3">
    <name type="scientific">Achromobacter animicus</name>
    <dbReference type="NCBI Taxonomy" id="1389935"/>
    <lineage>
        <taxon>Bacteria</taxon>
        <taxon>Pseudomonadati</taxon>
        <taxon>Pseudomonadota</taxon>
        <taxon>Betaproteobacteria</taxon>
        <taxon>Burkholderiales</taxon>
        <taxon>Alcaligenaceae</taxon>
        <taxon>Achromobacter</taxon>
    </lineage>
</organism>
<evidence type="ECO:0000313" key="3">
    <source>
        <dbReference type="Proteomes" id="UP000494214"/>
    </source>
</evidence>
<accession>A0A6S7AKY0</accession>